<dbReference type="AlphaFoldDB" id="A0A137PHA0"/>
<organism evidence="1 2">
    <name type="scientific">Conidiobolus coronatus (strain ATCC 28846 / CBS 209.66 / NRRL 28638)</name>
    <name type="common">Delacroixia coronata</name>
    <dbReference type="NCBI Taxonomy" id="796925"/>
    <lineage>
        <taxon>Eukaryota</taxon>
        <taxon>Fungi</taxon>
        <taxon>Fungi incertae sedis</taxon>
        <taxon>Zoopagomycota</taxon>
        <taxon>Entomophthoromycotina</taxon>
        <taxon>Entomophthoromycetes</taxon>
        <taxon>Entomophthorales</taxon>
        <taxon>Ancylistaceae</taxon>
        <taxon>Conidiobolus</taxon>
    </lineage>
</organism>
<protein>
    <submittedName>
        <fullName evidence="1">Uncharacterized protein</fullName>
    </submittedName>
</protein>
<reference evidence="1 2" key="1">
    <citation type="journal article" date="2015" name="Genome Biol. Evol.">
        <title>Phylogenomic analyses indicate that early fungi evolved digesting cell walls of algal ancestors of land plants.</title>
        <authorList>
            <person name="Chang Y."/>
            <person name="Wang S."/>
            <person name="Sekimoto S."/>
            <person name="Aerts A.L."/>
            <person name="Choi C."/>
            <person name="Clum A."/>
            <person name="LaButti K.M."/>
            <person name="Lindquist E.A."/>
            <person name="Yee Ngan C."/>
            <person name="Ohm R.A."/>
            <person name="Salamov A.A."/>
            <person name="Grigoriev I.V."/>
            <person name="Spatafora J.W."/>
            <person name="Berbee M.L."/>
        </authorList>
    </citation>
    <scope>NUCLEOTIDE SEQUENCE [LARGE SCALE GENOMIC DNA]</scope>
    <source>
        <strain evidence="1 2">NRRL 28638</strain>
    </source>
</reference>
<keyword evidence="2" id="KW-1185">Reference proteome</keyword>
<evidence type="ECO:0000313" key="2">
    <source>
        <dbReference type="Proteomes" id="UP000070444"/>
    </source>
</evidence>
<proteinExistence type="predicted"/>
<evidence type="ECO:0000313" key="1">
    <source>
        <dbReference type="EMBL" id="KXN74360.1"/>
    </source>
</evidence>
<dbReference type="Proteomes" id="UP000070444">
    <property type="component" value="Unassembled WGS sequence"/>
</dbReference>
<sequence length="135" mass="15678">MLSSYFSYSDGYHHIMEDDYIYVDIDKNGDKYDFACESLGRIDCYNDYHLSVLDNYIAIVAQSRRSIFNNRDMNEGNIIGTIVWVKDFNELLKKFSGRNLKRISKVIVCPLITKPVSSEDEVECLDGEFFLSMDI</sequence>
<dbReference type="EMBL" id="KQ964424">
    <property type="protein sequence ID" value="KXN74360.1"/>
    <property type="molecule type" value="Genomic_DNA"/>
</dbReference>
<accession>A0A137PHA0</accession>
<gene>
    <name evidence="1" type="ORF">CONCODRAFT_2564</name>
</gene>
<name>A0A137PHA0_CONC2</name>